<gene>
    <name evidence="2" type="ORF">FYC51_03400</name>
</gene>
<accession>A0A5S4V450</accession>
<feature type="transmembrane region" description="Helical" evidence="1">
    <location>
        <begin position="178"/>
        <end position="197"/>
    </location>
</feature>
<protein>
    <recommendedName>
        <fullName evidence="4">DUF4386 family protein</fullName>
    </recommendedName>
</protein>
<evidence type="ECO:0000256" key="1">
    <source>
        <dbReference type="SAM" id="Phobius"/>
    </source>
</evidence>
<evidence type="ECO:0000313" key="3">
    <source>
        <dbReference type="Proteomes" id="UP000325243"/>
    </source>
</evidence>
<dbReference type="RefSeq" id="WP_148732261.1">
    <property type="nucleotide sequence ID" value="NZ_VSSB01000001.1"/>
</dbReference>
<keyword evidence="1" id="KW-0472">Membrane</keyword>
<comment type="caution">
    <text evidence="2">The sequence shown here is derived from an EMBL/GenBank/DDBJ whole genome shotgun (WGS) entry which is preliminary data.</text>
</comment>
<organism evidence="2 3">
    <name type="scientific">Agromyces mariniharenae</name>
    <dbReference type="NCBI Taxonomy" id="2604423"/>
    <lineage>
        <taxon>Bacteria</taxon>
        <taxon>Bacillati</taxon>
        <taxon>Actinomycetota</taxon>
        <taxon>Actinomycetes</taxon>
        <taxon>Micrococcales</taxon>
        <taxon>Microbacteriaceae</taxon>
        <taxon>Agromyces</taxon>
    </lineage>
</organism>
<reference evidence="2 3" key="1">
    <citation type="submission" date="2019-08" db="EMBL/GenBank/DDBJ databases">
        <authorList>
            <person name="Hu J."/>
        </authorList>
    </citation>
    <scope>NUCLEOTIDE SEQUENCE [LARGE SCALE GENOMIC DNA]</scope>
    <source>
        <strain evidence="2 3">NEAU-184</strain>
    </source>
</reference>
<feature type="transmembrane region" description="Helical" evidence="1">
    <location>
        <begin position="126"/>
        <end position="147"/>
    </location>
</feature>
<feature type="transmembrane region" description="Helical" evidence="1">
    <location>
        <begin position="204"/>
        <end position="222"/>
    </location>
</feature>
<keyword evidence="1" id="KW-0812">Transmembrane</keyword>
<keyword evidence="1" id="KW-1133">Transmembrane helix</keyword>
<feature type="transmembrane region" description="Helical" evidence="1">
    <location>
        <begin position="228"/>
        <end position="247"/>
    </location>
</feature>
<dbReference type="Proteomes" id="UP000325243">
    <property type="component" value="Unassembled WGS sequence"/>
</dbReference>
<dbReference type="EMBL" id="VSSB01000001">
    <property type="protein sequence ID" value="TYL52799.1"/>
    <property type="molecule type" value="Genomic_DNA"/>
</dbReference>
<evidence type="ECO:0000313" key="2">
    <source>
        <dbReference type="EMBL" id="TYL52799.1"/>
    </source>
</evidence>
<evidence type="ECO:0008006" key="4">
    <source>
        <dbReference type="Google" id="ProtNLM"/>
    </source>
</evidence>
<dbReference type="AlphaFoldDB" id="A0A5S4V450"/>
<name>A0A5S4V450_9MICO</name>
<keyword evidence="3" id="KW-1185">Reference proteome</keyword>
<feature type="transmembrane region" description="Helical" evidence="1">
    <location>
        <begin position="100"/>
        <end position="119"/>
    </location>
</feature>
<proteinExistence type="predicted"/>
<sequence length="249" mass="25331">MDLFASATTTEPAIAGAASTTAAPAAAASAHPAGRGRTKAELGPVHPNVLQRIGGTGLIAAPLLFTGGMLTSPEQTSPGNTGYIESLAADPALSLWSANLLHYGWVALAFGAIASLGLLRGTRGRIFLPIAAVVTMFGAIQMSGLLLSDWFLVSAGNTLALEDAAAMDAAAKEWTVAIWQYSGMAAGLIGMGLLSLALARAKAVSWWIAPLGFLPWVLPAFGLGPVGVVLSLACYAPLLVAGVRLVLAK</sequence>